<accession>A0AAW0I939</accession>
<dbReference type="AlphaFoldDB" id="A0AAW0I939"/>
<dbReference type="EMBL" id="JBBHLL010000187">
    <property type="protein sequence ID" value="KAK7810789.1"/>
    <property type="molecule type" value="Genomic_DNA"/>
</dbReference>
<dbReference type="Proteomes" id="UP001488838">
    <property type="component" value="Unassembled WGS sequence"/>
</dbReference>
<keyword evidence="2" id="KW-1185">Reference proteome</keyword>
<dbReference type="GO" id="GO:0032456">
    <property type="term" value="P:endocytic recycling"/>
    <property type="evidence" value="ECO:0007669"/>
    <property type="project" value="TreeGrafter"/>
</dbReference>
<dbReference type="PANTHER" id="PTHR13196">
    <property type="entry name" value="DENN DOMAIN-CONTAINING"/>
    <property type="match status" value="1"/>
</dbReference>
<dbReference type="GO" id="GO:0006897">
    <property type="term" value="P:endocytosis"/>
    <property type="evidence" value="ECO:0007669"/>
    <property type="project" value="TreeGrafter"/>
</dbReference>
<comment type="caution">
    <text evidence="1">The sequence shown here is derived from an EMBL/GenBank/DDBJ whole genome shotgun (WGS) entry which is preliminary data.</text>
</comment>
<protein>
    <submittedName>
        <fullName evidence="1">Uncharacterized protein</fullName>
    </submittedName>
</protein>
<name>A0AAW0I939_MYOGA</name>
<dbReference type="InterPro" id="IPR040032">
    <property type="entry name" value="DENND1A/B/C"/>
</dbReference>
<dbReference type="GO" id="GO:0005085">
    <property type="term" value="F:guanyl-nucleotide exchange factor activity"/>
    <property type="evidence" value="ECO:0007669"/>
    <property type="project" value="InterPro"/>
</dbReference>
<feature type="non-terminal residue" evidence="1">
    <location>
        <position position="83"/>
    </location>
</feature>
<dbReference type="GO" id="GO:0050852">
    <property type="term" value="P:T cell receptor signaling pathway"/>
    <property type="evidence" value="ECO:0007669"/>
    <property type="project" value="TreeGrafter"/>
</dbReference>
<evidence type="ECO:0000313" key="1">
    <source>
        <dbReference type="EMBL" id="KAK7810789.1"/>
    </source>
</evidence>
<dbReference type="PANTHER" id="PTHR13196:SF24">
    <property type="entry name" value="DENN DOMAIN-CONTAINING PROTEIN 1B"/>
    <property type="match status" value="1"/>
</dbReference>
<proteinExistence type="predicted"/>
<dbReference type="GO" id="GO:0016607">
    <property type="term" value="C:nuclear speck"/>
    <property type="evidence" value="ECO:0007669"/>
    <property type="project" value="TreeGrafter"/>
</dbReference>
<sequence>MHTVKKGGALFNTAVTKATPAVRTAYKFAKSHARLGLREVKSRLKHKDNEEDYGTCSDLVQYTPVYTLHSEKGGDREKHKLSQ</sequence>
<organism evidence="1 2">
    <name type="scientific">Myodes glareolus</name>
    <name type="common">Bank vole</name>
    <name type="synonym">Clethrionomys glareolus</name>
    <dbReference type="NCBI Taxonomy" id="447135"/>
    <lineage>
        <taxon>Eukaryota</taxon>
        <taxon>Metazoa</taxon>
        <taxon>Chordata</taxon>
        <taxon>Craniata</taxon>
        <taxon>Vertebrata</taxon>
        <taxon>Euteleostomi</taxon>
        <taxon>Mammalia</taxon>
        <taxon>Eutheria</taxon>
        <taxon>Euarchontoglires</taxon>
        <taxon>Glires</taxon>
        <taxon>Rodentia</taxon>
        <taxon>Myomorpha</taxon>
        <taxon>Muroidea</taxon>
        <taxon>Cricetidae</taxon>
        <taxon>Arvicolinae</taxon>
        <taxon>Myodes</taxon>
    </lineage>
</organism>
<evidence type="ECO:0000313" key="2">
    <source>
        <dbReference type="Proteomes" id="UP001488838"/>
    </source>
</evidence>
<dbReference type="GO" id="GO:1901981">
    <property type="term" value="F:phosphatidylinositol phosphate binding"/>
    <property type="evidence" value="ECO:0007669"/>
    <property type="project" value="TreeGrafter"/>
</dbReference>
<dbReference type="GO" id="GO:0005829">
    <property type="term" value="C:cytosol"/>
    <property type="evidence" value="ECO:0007669"/>
    <property type="project" value="TreeGrafter"/>
</dbReference>
<gene>
    <name evidence="1" type="ORF">U0070_009494</name>
</gene>
<reference evidence="1 2" key="1">
    <citation type="journal article" date="2023" name="bioRxiv">
        <title>Conserved and derived expression patterns and positive selection on dental genes reveal complex evolutionary context of ever-growing rodent molars.</title>
        <authorList>
            <person name="Calamari Z.T."/>
            <person name="Song A."/>
            <person name="Cohen E."/>
            <person name="Akter M."/>
            <person name="Roy R.D."/>
            <person name="Hallikas O."/>
            <person name="Christensen M.M."/>
            <person name="Li P."/>
            <person name="Marangoni P."/>
            <person name="Jernvall J."/>
            <person name="Klein O.D."/>
        </authorList>
    </citation>
    <scope>NUCLEOTIDE SEQUENCE [LARGE SCALE GENOMIC DNA]</scope>
    <source>
        <strain evidence="1">V071</strain>
    </source>
</reference>